<evidence type="ECO:0000256" key="9">
    <source>
        <dbReference type="ARBA" id="ARBA00023239"/>
    </source>
</evidence>
<evidence type="ECO:0000256" key="3">
    <source>
        <dbReference type="ARBA" id="ARBA00010021"/>
    </source>
</evidence>
<evidence type="ECO:0000259" key="17">
    <source>
        <dbReference type="Pfam" id="PF20696"/>
    </source>
</evidence>
<comment type="catalytic activity">
    <reaction evidence="10">
        <text>(2E)-3-methyl-5-phosphooxypent-2-enoate + H(+) = isopentenyl phosphate + CO2</text>
        <dbReference type="Rhea" id="RHEA:78971"/>
        <dbReference type="ChEBI" id="CHEBI:15378"/>
        <dbReference type="ChEBI" id="CHEBI:16526"/>
        <dbReference type="ChEBI" id="CHEBI:65078"/>
        <dbReference type="ChEBI" id="CHEBI:229665"/>
        <dbReference type="EC" id="4.1.1.126"/>
    </reaction>
    <physiologicalReaction direction="left-to-right" evidence="10">
        <dbReference type="Rhea" id="RHEA:78972"/>
    </physiologicalReaction>
</comment>
<dbReference type="GO" id="GO:0016831">
    <property type="term" value="F:carboxy-lyase activity"/>
    <property type="evidence" value="ECO:0007669"/>
    <property type="project" value="UniProtKB-KW"/>
</dbReference>
<comment type="pathway">
    <text evidence="2">Isoprenoid biosynthesis; isopentenyl diphosphate biosynthesis via mevalonate pathway.</text>
</comment>
<dbReference type="InterPro" id="IPR002830">
    <property type="entry name" value="UbiD"/>
</dbReference>
<evidence type="ECO:0000256" key="2">
    <source>
        <dbReference type="ARBA" id="ARBA00005092"/>
    </source>
</evidence>
<dbReference type="NCBIfam" id="TIGR00148">
    <property type="entry name" value="UbiD family decarboxylase"/>
    <property type="match status" value="1"/>
</dbReference>
<keyword evidence="7" id="KW-0464">Manganese</keyword>
<dbReference type="Pfam" id="PF01977">
    <property type="entry name" value="UbiD"/>
    <property type="match status" value="1"/>
</dbReference>
<feature type="domain" description="3-octaprenyl-4-hydroxybenzoate carboxy-lyase-like C-terminal" evidence="17">
    <location>
        <begin position="288"/>
        <end position="410"/>
    </location>
</feature>
<keyword evidence="5" id="KW-0288">FMN</keyword>
<keyword evidence="4" id="KW-0285">Flavoprotein</keyword>
<dbReference type="InterPro" id="IPR048304">
    <property type="entry name" value="UbiD_Rift_dom"/>
</dbReference>
<dbReference type="GO" id="GO:0008299">
    <property type="term" value="P:isoprenoid biosynthetic process"/>
    <property type="evidence" value="ECO:0007669"/>
    <property type="project" value="UniProtKB-KW"/>
</dbReference>
<organism evidence="18 19">
    <name type="scientific">Methanobacterium spitsbergense</name>
    <dbReference type="NCBI Taxonomy" id="2874285"/>
    <lineage>
        <taxon>Archaea</taxon>
        <taxon>Methanobacteriati</taxon>
        <taxon>Methanobacteriota</taxon>
        <taxon>Methanomada group</taxon>
        <taxon>Methanobacteria</taxon>
        <taxon>Methanobacteriales</taxon>
        <taxon>Methanobacteriaceae</taxon>
        <taxon>Methanobacterium</taxon>
    </lineage>
</organism>
<comment type="cofactor">
    <cofactor evidence="1">
        <name>Mn(2+)</name>
        <dbReference type="ChEBI" id="CHEBI:29035"/>
    </cofactor>
</comment>
<feature type="domain" description="3-octaprenyl-4-hydroxybenzoate carboxy-lyase-like Rift-related" evidence="15">
    <location>
        <begin position="98"/>
        <end position="282"/>
    </location>
</feature>
<dbReference type="EMBL" id="JAIOUQ010000003">
    <property type="protein sequence ID" value="MBZ2164984.1"/>
    <property type="molecule type" value="Genomic_DNA"/>
</dbReference>
<dbReference type="Gene3D" id="3.40.1670.10">
    <property type="entry name" value="UbiD C-terminal domain-like"/>
    <property type="match status" value="1"/>
</dbReference>
<evidence type="ECO:0000256" key="14">
    <source>
        <dbReference type="ARBA" id="ARBA00049936"/>
    </source>
</evidence>
<comment type="cofactor">
    <cofactor evidence="14">
        <name>prenylated FMN</name>
        <dbReference type="ChEBI" id="CHEBI:87746"/>
    </cofactor>
</comment>
<evidence type="ECO:0000256" key="12">
    <source>
        <dbReference type="ARBA" id="ARBA00049727"/>
    </source>
</evidence>
<evidence type="ECO:0000313" key="19">
    <source>
        <dbReference type="Proteomes" id="UP000825933"/>
    </source>
</evidence>
<evidence type="ECO:0000256" key="10">
    <source>
        <dbReference type="ARBA" id="ARBA00049054"/>
    </source>
</evidence>
<evidence type="ECO:0000313" key="18">
    <source>
        <dbReference type="EMBL" id="MBZ2164984.1"/>
    </source>
</evidence>
<evidence type="ECO:0000256" key="1">
    <source>
        <dbReference type="ARBA" id="ARBA00001936"/>
    </source>
</evidence>
<evidence type="ECO:0000256" key="11">
    <source>
        <dbReference type="ARBA" id="ARBA00049583"/>
    </source>
</evidence>
<evidence type="ECO:0000256" key="7">
    <source>
        <dbReference type="ARBA" id="ARBA00023211"/>
    </source>
</evidence>
<dbReference type="Proteomes" id="UP000825933">
    <property type="component" value="Unassembled WGS sequence"/>
</dbReference>
<dbReference type="SUPFAM" id="SSF143968">
    <property type="entry name" value="UbiD C-terminal domain-like"/>
    <property type="match status" value="1"/>
</dbReference>
<name>A0A8T5UMU7_9EURY</name>
<comment type="similarity">
    <text evidence="3">Belongs to the UbiD family.</text>
</comment>
<evidence type="ECO:0000259" key="16">
    <source>
        <dbReference type="Pfam" id="PF20695"/>
    </source>
</evidence>
<comment type="caution">
    <text evidence="18">The sequence shown here is derived from an EMBL/GenBank/DDBJ whole genome shotgun (WGS) entry which is preliminary data.</text>
</comment>
<dbReference type="RefSeq" id="WP_223790621.1">
    <property type="nucleotide sequence ID" value="NZ_JAIOUQ010000003.1"/>
</dbReference>
<protein>
    <recommendedName>
        <fullName evidence="13">Anhydromevalonate phosphate decarboxylase</fullName>
        <ecNumber evidence="12">4.1.1.126</ecNumber>
    </recommendedName>
</protein>
<dbReference type="Pfam" id="PF20696">
    <property type="entry name" value="UbiD_C"/>
    <property type="match status" value="1"/>
</dbReference>
<proteinExistence type="inferred from homology"/>
<evidence type="ECO:0000256" key="5">
    <source>
        <dbReference type="ARBA" id="ARBA00022643"/>
    </source>
</evidence>
<accession>A0A8T5UMU7</accession>
<feature type="domain" description="3-octaprenyl-4-hydroxybenzoate carboxy-lyase-like N-terminal" evidence="16">
    <location>
        <begin position="6"/>
        <end position="80"/>
    </location>
</feature>
<dbReference type="SUPFAM" id="SSF50475">
    <property type="entry name" value="FMN-binding split barrel"/>
    <property type="match status" value="1"/>
</dbReference>
<keyword evidence="19" id="KW-1185">Reference proteome</keyword>
<evidence type="ECO:0000256" key="4">
    <source>
        <dbReference type="ARBA" id="ARBA00022630"/>
    </source>
</evidence>
<dbReference type="Pfam" id="PF20695">
    <property type="entry name" value="UbiD_N"/>
    <property type="match status" value="1"/>
</dbReference>
<dbReference type="AlphaFoldDB" id="A0A8T5UMU7"/>
<evidence type="ECO:0000256" key="8">
    <source>
        <dbReference type="ARBA" id="ARBA00023229"/>
    </source>
</evidence>
<keyword evidence="8" id="KW-0414">Isoprene biosynthesis</keyword>
<evidence type="ECO:0000256" key="6">
    <source>
        <dbReference type="ARBA" id="ARBA00022793"/>
    </source>
</evidence>
<keyword evidence="6" id="KW-0210">Decarboxylase</keyword>
<comment type="function">
    <text evidence="11">Catalyzes the conversion of trans-anhydromevalonate 5-phosphate (tAHMP) into isopentenyl phosphate. Involved in the archaeal mevalonate (MVA) pathway, which provides fundamental precursors for isoprenoid biosynthesis, such as isopentenyl diphosphate (IPP) and dimethylallyl diphosphate (DMAPP).</text>
</comment>
<dbReference type="PANTHER" id="PTHR30108:SF21">
    <property type="entry name" value="4-HYDROXYBENZOATE DECARBOXYLASE"/>
    <property type="match status" value="1"/>
</dbReference>
<dbReference type="FunFam" id="3.40.1670.10:FF:000003">
    <property type="entry name" value="Phenolic acid decarboxylase"/>
    <property type="match status" value="1"/>
</dbReference>
<keyword evidence="9" id="KW-0456">Lyase</keyword>
<sequence>MRDFLKAIENDFKVINVENEISTKYEVSKFLKQHDKEVVIFKNIKESEMGIISGICNTREKIARSISVTVPQITSRIVEATENPTPIEKIETTTKNFQVSMDADLTKLPVPTYYRKDGGAYLTAGVIIAKDPETGVRNASIHRMLVNGTDMLGVRIVPRNLYTYYKKAEEFEKPLEIAIAIGMHPATLLASCTSIPITSDELEVANTFHNGELKLIKCDTVDLEVPDCEILLEGQILPHERAPEGPFVDLTDTYDVIRQEPIIKLSKMHYKNNPLYHAIMPAGNEHKLLQGLPQEPRIYKAVQNTVPTVRNVVLTEGGCCWLHAAISIQKQTPGDGKNVIMAALAAHPSLKHCVVVDEDIDIFNGADIEYAIATRVKGDEDILIIPGARGSSLDPRATPEGTTTKVGVDATKLLDKKEKFERVSKMLD</sequence>
<dbReference type="InterPro" id="IPR049381">
    <property type="entry name" value="UbiD-like_C"/>
</dbReference>
<evidence type="ECO:0000259" key="15">
    <source>
        <dbReference type="Pfam" id="PF01977"/>
    </source>
</evidence>
<dbReference type="InterPro" id="IPR049383">
    <property type="entry name" value="UbiD-like_N"/>
</dbReference>
<gene>
    <name evidence="18" type="ORF">K8N75_02845</name>
</gene>
<dbReference type="PANTHER" id="PTHR30108">
    <property type="entry name" value="3-OCTAPRENYL-4-HYDROXYBENZOATE CARBOXY-LYASE-RELATED"/>
    <property type="match status" value="1"/>
</dbReference>
<reference evidence="19" key="1">
    <citation type="journal article" date="2022" name="Microbiol. Resour. Announc.">
        <title>Draft Genome Sequence of a Methanogenic Archaeon from West Spitsbergen Permafrost.</title>
        <authorList>
            <person name="Trubitsyn V."/>
            <person name="Rivkina E."/>
            <person name="Shcherbakova V."/>
        </authorList>
    </citation>
    <scope>NUCLEOTIDE SEQUENCE [LARGE SCALE GENOMIC DNA]</scope>
    <source>
        <strain evidence="19">VT</strain>
    </source>
</reference>
<dbReference type="GO" id="GO:0005737">
    <property type="term" value="C:cytoplasm"/>
    <property type="evidence" value="ECO:0007669"/>
    <property type="project" value="TreeGrafter"/>
</dbReference>
<evidence type="ECO:0000256" key="13">
    <source>
        <dbReference type="ARBA" id="ARBA00049754"/>
    </source>
</evidence>
<dbReference type="EC" id="4.1.1.126" evidence="12"/>